<evidence type="ECO:0000256" key="1">
    <source>
        <dbReference type="ARBA" id="ARBA00008361"/>
    </source>
</evidence>
<dbReference type="Pfam" id="PF06859">
    <property type="entry name" value="Bin3"/>
    <property type="match status" value="1"/>
</dbReference>
<dbReference type="Proteomes" id="UP000639338">
    <property type="component" value="Unassembled WGS sequence"/>
</dbReference>
<dbReference type="Gene3D" id="3.40.50.150">
    <property type="entry name" value="Vaccinia Virus protein VP39"/>
    <property type="match status" value="1"/>
</dbReference>
<organism evidence="8 9">
    <name type="scientific">Aphidius gifuensis</name>
    <name type="common">Parasitoid wasp</name>
    <dbReference type="NCBI Taxonomy" id="684658"/>
    <lineage>
        <taxon>Eukaryota</taxon>
        <taxon>Metazoa</taxon>
        <taxon>Ecdysozoa</taxon>
        <taxon>Arthropoda</taxon>
        <taxon>Hexapoda</taxon>
        <taxon>Insecta</taxon>
        <taxon>Pterygota</taxon>
        <taxon>Neoptera</taxon>
        <taxon>Endopterygota</taxon>
        <taxon>Hymenoptera</taxon>
        <taxon>Apocrita</taxon>
        <taxon>Ichneumonoidea</taxon>
        <taxon>Braconidae</taxon>
        <taxon>Aphidiinae</taxon>
        <taxon>Aphidius</taxon>
    </lineage>
</organism>
<dbReference type="InterPro" id="IPR039772">
    <property type="entry name" value="Bin3-like"/>
</dbReference>
<dbReference type="EMBL" id="JACMRX010000001">
    <property type="protein sequence ID" value="KAF7996568.1"/>
    <property type="molecule type" value="Genomic_DNA"/>
</dbReference>
<dbReference type="OrthoDB" id="273070at2759"/>
<dbReference type="GO" id="GO:0008173">
    <property type="term" value="F:RNA methyltransferase activity"/>
    <property type="evidence" value="ECO:0007669"/>
    <property type="project" value="UniProtKB-UniRule"/>
</dbReference>
<evidence type="ECO:0000313" key="9">
    <source>
        <dbReference type="Proteomes" id="UP000639338"/>
    </source>
</evidence>
<dbReference type="GO" id="GO:0008171">
    <property type="term" value="F:O-methyltransferase activity"/>
    <property type="evidence" value="ECO:0007669"/>
    <property type="project" value="UniProtKB-UniRule"/>
</dbReference>
<keyword evidence="9" id="KW-1185">Reference proteome</keyword>
<comment type="caution">
    <text evidence="8">The sequence shown here is derived from an EMBL/GenBank/DDBJ whole genome shotgun (WGS) entry which is preliminary data.</text>
</comment>
<dbReference type="CDD" id="cd02440">
    <property type="entry name" value="AdoMet_MTases"/>
    <property type="match status" value="1"/>
</dbReference>
<sequence length="259" mass="29886">MADKHLNNVKSESLNFKGGEPGASRHGNFINYYNFHSADERIQQLPQGVWQTNKFDRKYIALDVGCNAGNLTVGLWNYLANQLPDVDVNMLGVDLDGVLIERARDSNENLSISYKCLDVVSDECDKVLNDYLKTFERNKFDVIFCFSITMWIHLNNGDEGLVEFIKKICSLTDMVVIEPQPWKCYRNASRRLRKSGNHDDFPLFKLLKIQGDMNKWIEDIICGEDCGFKRLLATNHNTWGRKVLIFQKNHNNNNNDDDK</sequence>
<dbReference type="PROSITE" id="PS51515">
    <property type="entry name" value="BIN3_SAM"/>
    <property type="match status" value="1"/>
</dbReference>
<dbReference type="InterPro" id="IPR024160">
    <property type="entry name" value="BIN3_SAM-bd_dom"/>
</dbReference>
<keyword evidence="2 6" id="KW-0489">Methyltransferase</keyword>
<dbReference type="PANTHER" id="PTHR12315:SF1">
    <property type="entry name" value="RNA 5'-MONOPHOSPHATE METHYLTRANSFERASE"/>
    <property type="match status" value="1"/>
</dbReference>
<keyword evidence="4 5" id="KW-0949">S-adenosyl-L-methionine</keyword>
<dbReference type="EC" id="2.1.1.-" evidence="6"/>
<gene>
    <name evidence="8" type="ORF">HCN44_002214</name>
</gene>
<evidence type="ECO:0000256" key="5">
    <source>
        <dbReference type="PROSITE-ProRule" id="PRU00848"/>
    </source>
</evidence>
<dbReference type="GO" id="GO:2000632">
    <property type="term" value="P:negative regulation of pre-miRNA processing"/>
    <property type="evidence" value="ECO:0007669"/>
    <property type="project" value="TreeGrafter"/>
</dbReference>
<keyword evidence="3 6" id="KW-0808">Transferase</keyword>
<feature type="domain" description="Bin3-type SAM" evidence="7">
    <location>
        <begin position="1"/>
        <end position="251"/>
    </location>
</feature>
<comment type="similarity">
    <text evidence="1 6">Belongs to the methyltransferase superfamily.</text>
</comment>
<dbReference type="PANTHER" id="PTHR12315">
    <property type="entry name" value="BICOID-INTERACTING PROTEIN RELATED"/>
    <property type="match status" value="1"/>
</dbReference>
<evidence type="ECO:0000313" key="8">
    <source>
        <dbReference type="EMBL" id="KAF7996568.1"/>
    </source>
</evidence>
<evidence type="ECO:0000259" key="7">
    <source>
        <dbReference type="PROSITE" id="PS51515"/>
    </source>
</evidence>
<dbReference type="InterPro" id="IPR029063">
    <property type="entry name" value="SAM-dependent_MTases_sf"/>
</dbReference>
<proteinExistence type="inferred from homology"/>
<reference evidence="8 9" key="1">
    <citation type="submission" date="2020-08" db="EMBL/GenBank/DDBJ databases">
        <title>Aphidius gifuensis genome sequencing and assembly.</title>
        <authorList>
            <person name="Du Z."/>
        </authorList>
    </citation>
    <scope>NUCLEOTIDE SEQUENCE [LARGE SCALE GENOMIC DNA]</scope>
    <source>
        <strain evidence="8">YNYX2018</strain>
        <tissue evidence="8">Adults</tissue>
    </source>
</reference>
<accession>A0A834XZQ6</accession>
<protein>
    <recommendedName>
        <fullName evidence="6">RNA methyltransferase</fullName>
        <ecNumber evidence="6">2.1.1.-</ecNumber>
    </recommendedName>
</protein>
<evidence type="ECO:0000256" key="3">
    <source>
        <dbReference type="ARBA" id="ARBA00022679"/>
    </source>
</evidence>
<evidence type="ECO:0000256" key="2">
    <source>
        <dbReference type="ARBA" id="ARBA00022603"/>
    </source>
</evidence>
<dbReference type="SUPFAM" id="SSF53335">
    <property type="entry name" value="S-adenosyl-L-methionine-dependent methyltransferases"/>
    <property type="match status" value="1"/>
</dbReference>
<dbReference type="GO" id="GO:0005737">
    <property type="term" value="C:cytoplasm"/>
    <property type="evidence" value="ECO:0007669"/>
    <property type="project" value="TreeGrafter"/>
</dbReference>
<dbReference type="InterPro" id="IPR010675">
    <property type="entry name" value="Bin3_C"/>
</dbReference>
<evidence type="ECO:0000256" key="6">
    <source>
        <dbReference type="RuleBase" id="RU367087"/>
    </source>
</evidence>
<dbReference type="AlphaFoldDB" id="A0A834XZQ6"/>
<name>A0A834XZQ6_APHGI</name>
<evidence type="ECO:0000256" key="4">
    <source>
        <dbReference type="ARBA" id="ARBA00022691"/>
    </source>
</evidence>
<dbReference type="GO" id="GO:0032259">
    <property type="term" value="P:methylation"/>
    <property type="evidence" value="ECO:0007669"/>
    <property type="project" value="UniProtKB-KW"/>
</dbReference>